<feature type="compositionally biased region" description="Polar residues" evidence="1">
    <location>
        <begin position="1983"/>
        <end position="1993"/>
    </location>
</feature>
<feature type="compositionally biased region" description="Polar residues" evidence="1">
    <location>
        <begin position="1022"/>
        <end position="1037"/>
    </location>
</feature>
<feature type="compositionally biased region" description="Low complexity" evidence="1">
    <location>
        <begin position="1188"/>
        <end position="1204"/>
    </location>
</feature>
<gene>
    <name evidence="2" type="ORF">TBIB3V08_LOCUS8468</name>
</gene>
<feature type="region of interest" description="Disordered" evidence="1">
    <location>
        <begin position="1500"/>
        <end position="1521"/>
    </location>
</feature>
<feature type="compositionally biased region" description="Low complexity" evidence="1">
    <location>
        <begin position="2101"/>
        <end position="2116"/>
    </location>
</feature>
<feature type="region of interest" description="Disordered" evidence="1">
    <location>
        <begin position="828"/>
        <end position="848"/>
    </location>
</feature>
<organism evidence="2">
    <name type="scientific">Timema bartmani</name>
    <dbReference type="NCBI Taxonomy" id="61472"/>
    <lineage>
        <taxon>Eukaryota</taxon>
        <taxon>Metazoa</taxon>
        <taxon>Ecdysozoa</taxon>
        <taxon>Arthropoda</taxon>
        <taxon>Hexapoda</taxon>
        <taxon>Insecta</taxon>
        <taxon>Pterygota</taxon>
        <taxon>Neoptera</taxon>
        <taxon>Polyneoptera</taxon>
        <taxon>Phasmatodea</taxon>
        <taxon>Timematodea</taxon>
        <taxon>Timematoidea</taxon>
        <taxon>Timematidae</taxon>
        <taxon>Timema</taxon>
    </lineage>
</organism>
<feature type="compositionally biased region" description="Polar residues" evidence="1">
    <location>
        <begin position="633"/>
        <end position="644"/>
    </location>
</feature>
<feature type="region of interest" description="Disordered" evidence="1">
    <location>
        <begin position="862"/>
        <end position="882"/>
    </location>
</feature>
<feature type="region of interest" description="Disordered" evidence="1">
    <location>
        <begin position="1442"/>
        <end position="1488"/>
    </location>
</feature>
<evidence type="ECO:0000313" key="2">
    <source>
        <dbReference type="EMBL" id="CAD7446133.1"/>
    </source>
</evidence>
<feature type="compositionally biased region" description="Polar residues" evidence="1">
    <location>
        <begin position="323"/>
        <end position="332"/>
    </location>
</feature>
<feature type="region of interest" description="Disordered" evidence="1">
    <location>
        <begin position="1066"/>
        <end position="1279"/>
    </location>
</feature>
<feature type="region of interest" description="Disordered" evidence="1">
    <location>
        <begin position="896"/>
        <end position="1048"/>
    </location>
</feature>
<feature type="compositionally biased region" description="Polar residues" evidence="1">
    <location>
        <begin position="1066"/>
        <end position="1116"/>
    </location>
</feature>
<feature type="region of interest" description="Disordered" evidence="1">
    <location>
        <begin position="2237"/>
        <end position="2263"/>
    </location>
</feature>
<feature type="compositionally biased region" description="Low complexity" evidence="1">
    <location>
        <begin position="922"/>
        <end position="942"/>
    </location>
</feature>
<name>A0A7R9I3J9_9NEOP</name>
<reference evidence="2" key="1">
    <citation type="submission" date="2020-11" db="EMBL/GenBank/DDBJ databases">
        <authorList>
            <person name="Tran Van P."/>
        </authorList>
    </citation>
    <scope>NUCLEOTIDE SEQUENCE</scope>
</reference>
<feature type="compositionally biased region" description="Basic and acidic residues" evidence="1">
    <location>
        <begin position="1153"/>
        <end position="1167"/>
    </location>
</feature>
<feature type="region of interest" description="Disordered" evidence="1">
    <location>
        <begin position="633"/>
        <end position="656"/>
    </location>
</feature>
<feature type="compositionally biased region" description="Low complexity" evidence="1">
    <location>
        <begin position="1228"/>
        <end position="1244"/>
    </location>
</feature>
<feature type="region of interest" description="Disordered" evidence="1">
    <location>
        <begin position="1762"/>
        <end position="1786"/>
    </location>
</feature>
<feature type="region of interest" description="Disordered" evidence="1">
    <location>
        <begin position="315"/>
        <end position="411"/>
    </location>
</feature>
<dbReference type="EMBL" id="OD567769">
    <property type="protein sequence ID" value="CAD7446133.1"/>
    <property type="molecule type" value="Genomic_DNA"/>
</dbReference>
<feature type="region of interest" description="Disordered" evidence="1">
    <location>
        <begin position="2101"/>
        <end position="2122"/>
    </location>
</feature>
<feature type="compositionally biased region" description="Polar residues" evidence="1">
    <location>
        <begin position="990"/>
        <end position="1000"/>
    </location>
</feature>
<feature type="region of interest" description="Disordered" evidence="1">
    <location>
        <begin position="1405"/>
        <end position="1429"/>
    </location>
</feature>
<feature type="compositionally biased region" description="Polar residues" evidence="1">
    <location>
        <begin position="398"/>
        <end position="411"/>
    </location>
</feature>
<evidence type="ECO:0000256" key="1">
    <source>
        <dbReference type="SAM" id="MobiDB-lite"/>
    </source>
</evidence>
<feature type="compositionally biased region" description="Basic and acidic residues" evidence="1">
    <location>
        <begin position="1405"/>
        <end position="1415"/>
    </location>
</feature>
<feature type="compositionally biased region" description="Polar residues" evidence="1">
    <location>
        <begin position="1477"/>
        <end position="1487"/>
    </location>
</feature>
<accession>A0A7R9I3J9</accession>
<feature type="compositionally biased region" description="Polar residues" evidence="1">
    <location>
        <begin position="1245"/>
        <end position="1255"/>
    </location>
</feature>
<protein>
    <submittedName>
        <fullName evidence="2">Uncharacterized protein</fullName>
    </submittedName>
</protein>
<sequence>MKQQILAGPPSAQVAKPTGNGVQVRIEASRCLARLPGVTHPPDGNVPEKGCVGDANRAACQDSISNINSGRSGAPGLMEKRFIFALFHLTVAKSPRSQLCLKVLCWGKKELLVKSPRSQLCLKVVCCGKKELPAKSPRSQLCLKVVCCGKKELPAKSPRSQLCLKVVCCGKKELPAKSPRSQLCLKVVCWGKKELLAKSPRSQLCLKVVFWGKKKLLAKSPRSQLCLKVVFWSKKELLSKYPRSQLCLKVVFWGKKELLATSTNQRAGRYRRLLVAQQSIPDGRRYETPRPILAEPRRQVCSFLPTPVIRTSVGKGSSLRVWSPSQRQTATTPGEPAPSEENKREDGVTIPVWTPKSSPVAERKEFRPVSFESPTLPRKNRSASATNIAPFAPEETKQSPPSSKSQVTTPVQPLWQQENDISLQSPLSEKSAASSTLTSTFERRLVQSQSAPVSGLSSLASSSVKLPRAQNPTITLLQKAREGQLPRGAHYLDHKMNSSDGDKGYTNPNEILYTVKKEYEAERDGDSRKKVVDLTPRKYEGIGPTTRDGIPIVLRSLTCSSQTSFLILFLLMTADMLLTNFIPNPVSPRHYPYTSAGGYLSEPDHHGYDSDIGFAAKYATLDRRRIKNKENDFTTNTLPRSKLNQPGRIEDYMPGRSSISEKETKQWLDTHSSHPNYRSIFSDYDIYHRQEANERRTTPSTPSGKSFMTHALKESGYESDSTLVFKRRDENLQNQLSPAQHKMAYNTIQKGGEVPLHGLRKPAPERPKEISEIEYFPISPHLTRIRVHKQNITPLREILCYPVTTHVTNPPPIFSTYKRTAPSYIHVSPSRVTHRRPPPPPRISSHNNSTLRLWSGVKVPSQTHISTPRNRHESCHTPTASDANIRFLRERLSHKLGVASKESNRITRRGAQDITNPKRPTRTLSSSPVPSSWSYSTTSSPTAMFRSRSTPVELPSGRRTKMDTTTALRSRRAQQDATSARLSRSPDLYSPSQARRTFQKTQDDKEIKQRPGSRSLPPGTVIKSSTTLYSSARNSPSRRGRPEEKSLRVTVAISAKGRELLRSCAASTSHTNISKSPSLSPTGFRQSVSPKSHSPLSATSKVRTKTSTSPVSTSITKRPCRSVSRESSCSDHVGMSKTSKHNPSSSLSLVSDEGNRRIKRSDIIESRKRLKDKSSGGGEKPQSPLSGIKPALKKSLSSIPSSIKGAMKEDKSSTDTSSKKNKKIRSDSNGGKSYGSSPGKKNGPTSKTTAKSRNGVNGGSEKRKSRSEKKISGDPVSRTTTFTNLSAVPLNEANLTQFGSFEDLHTTNTQFGSFEDLSATNWTQEQPSPLKSDSFFQHLLLRGMPSPTPSVSSSICRTSSVLEKARRFYEQANVSSANKIPYKSEPYLGLINVYLAQKRPVTESKFRSLDRDKRVSSRSPSPSRLHSRRILPFISQSNIKEDNESVRSLVSSRSRTPESIKFTMKHRSSSEPPIYPSNVTSRCQSPTKDVIQKPLVKTAPEILESPRPRSPSTSPSPIRSPACRKIRGARAQTAKTVESIIGVKKKPVLRAKSAGDVEEVKQLRRKLLSTPPPSQAQSTSSLNLSHITDHGEYQSYVMELFHSTKKSERFKDLHKFYASLERMGQLERTTSIGDLRPRLKGEEIIDYDRWKQLRTKEKAEEELKVLYSRLKEAQKERDFLFRPHDAESLRWKGECDRGLRCREKSVEDLRQQFHKFSVEDSELEATRRRELESKKDVYKPLWRGSSVLDLATSLTTTKASHRGRAVTADSRDSRPTVLLTRPPPPSARDLCRGIGSRLWSSLSMDQVNALKNQLSEIYSSVSNIPKDRPTHDQDIRDQFEIAVTSRKETSPKKYYEEEKDNLHVRCNSLLTRDQLYSPLVRRREARRTESLKADSISSLPHWKRSATKIIEDITIPESERLASPIAKPLSESEKKRLSLTLSQEVLDRVTNKGKKPILSLVGAKETRGAIAAEAPLNSRRKSPTLSSSPVLSDTVSPRTCYSLEMSEEDGSSDRQATASTSLAHRGKNNFLLVLTPSGDTQSQQNEVQKAVEEWANSKPYSTVKTKSSASGALVKTVESGVRSIVNGKSSGNGVLARLVRTTSTSETESASSETSTKTVIHRGSKEEVQQKVYFFERRYEEEEQDKGWARGRVCRSASDVRSSHHPAIAYTTRAKSAPSSFSTSGTTIEKSLVYEREKPSTTSTLCPSQSYSDFKELFGEKHRMRYATAPLSSRSKRLESVSPVRSSPLPIESSERREDVDYRALSQGSVSPFRTHYSSSSTESLFHQRSRSASPDPTKYWRAYLRMVKRGDVRRLRDKFESLEDLYYWTYFDRKKERVPPKRYRSDPELARNFLSRKGTDAHRVVVRGQEVGDVRWLRRRYESSGSRGRSRIRKGRVASPVLKTPLRAEDRFMPHINVISKLATLQQRSSTVPSRRRTADLLEGDDGFTHYHRGEVGRICDKFEHLSLLGQMFTSTPDVRELRDIAPYLGCQWVAHKYPDSSKDPHSRSLSSPELRRSPRIPSPPSKTKRPASSSPARRRHQQPSSILKSQQSPRSGYDVFANQQFDPSIHRPLYRYQPPVQSTPTSWWVRQGAYGYTGPSSRPTVTFKGALIFFVSKCI</sequence>
<feature type="compositionally biased region" description="Basic and acidic residues" evidence="1">
    <location>
        <begin position="2253"/>
        <end position="2262"/>
    </location>
</feature>
<feature type="compositionally biased region" description="Low complexity" evidence="1">
    <location>
        <begin position="1510"/>
        <end position="1521"/>
    </location>
</feature>
<feature type="region of interest" description="Disordered" evidence="1">
    <location>
        <begin position="2500"/>
        <end position="2556"/>
    </location>
</feature>
<feature type="region of interest" description="Disordered" evidence="1">
    <location>
        <begin position="1972"/>
        <end position="1993"/>
    </location>
</feature>
<proteinExistence type="predicted"/>